<name>A5GF92_GEOUR</name>
<dbReference type="GO" id="GO:0004222">
    <property type="term" value="F:metalloendopeptidase activity"/>
    <property type="evidence" value="ECO:0007669"/>
    <property type="project" value="InterPro"/>
</dbReference>
<comment type="similarity">
    <text evidence="2 3">Belongs to the peptidase M16 family.</text>
</comment>
<dbReference type="PANTHER" id="PTHR11851:SF49">
    <property type="entry name" value="MITOCHONDRIAL-PROCESSING PEPTIDASE SUBUNIT ALPHA"/>
    <property type="match status" value="1"/>
</dbReference>
<dbReference type="GO" id="GO:0006508">
    <property type="term" value="P:proteolysis"/>
    <property type="evidence" value="ECO:0007669"/>
    <property type="project" value="InterPro"/>
</dbReference>
<dbReference type="Pfam" id="PF00675">
    <property type="entry name" value="Peptidase_M16"/>
    <property type="match status" value="1"/>
</dbReference>
<evidence type="ECO:0000313" key="7">
    <source>
        <dbReference type="Proteomes" id="UP000006695"/>
    </source>
</evidence>
<dbReference type="SUPFAM" id="SSF63411">
    <property type="entry name" value="LuxS/MPP-like metallohydrolase"/>
    <property type="match status" value="2"/>
</dbReference>
<dbReference type="PROSITE" id="PS00143">
    <property type="entry name" value="INSULINASE"/>
    <property type="match status" value="1"/>
</dbReference>
<evidence type="ECO:0000256" key="2">
    <source>
        <dbReference type="ARBA" id="ARBA00007261"/>
    </source>
</evidence>
<dbReference type="PANTHER" id="PTHR11851">
    <property type="entry name" value="METALLOPROTEASE"/>
    <property type="match status" value="1"/>
</dbReference>
<keyword evidence="7" id="KW-1185">Reference proteome</keyword>
<sequence length="419" mass="47091">MINKTILDNGIRVISEALPHANSVSIGIWVANGSRHERRESNGVAHFIEHLLFKGTSRRTALDIAREIDSVGGILNAFTSREYVCYYAKVLDKFLPKAVDILVDIFHNSLFDPEEIEKERKVVLQEISMMEDNPDDSIHDLFHQHFWKGHPLGMSILGDQESVSSLSRDKIVGYKNHMYRADDIIITAAGKVDHQDLLDLIGKLLPDVPQGSGKVACQNPVYEKRIELIGKELEQVHMCLGVKGLPQHHSQRYEAFIMNTILGGSMSSRLFQEVREKQGLAYSVYSYMASHVDAGSLVVYAGSGQEHFTEVLEITVRELMRLKKEPISLLELDSAREQLKGNLILSLESSDNRMSKLAKNEIYFGGYQPLEEITAGFDRVTSESIMQLSSELLDDNYLTLVLLGKLGNTRFALSDISLQ</sequence>
<gene>
    <name evidence="6" type="ordered locus">Gura_1907</name>
</gene>
<dbReference type="InterPro" id="IPR001431">
    <property type="entry name" value="Pept_M16_Zn_BS"/>
</dbReference>
<dbReference type="EMBL" id="CP000698">
    <property type="protein sequence ID" value="ABQ26097.1"/>
    <property type="molecule type" value="Genomic_DNA"/>
</dbReference>
<dbReference type="RefSeq" id="WP_011938800.1">
    <property type="nucleotide sequence ID" value="NC_009483.1"/>
</dbReference>
<feature type="domain" description="Peptidase M16 C-terminal" evidence="5">
    <location>
        <begin position="165"/>
        <end position="339"/>
    </location>
</feature>
<dbReference type="OrthoDB" id="9811314at2"/>
<dbReference type="InterPro" id="IPR007863">
    <property type="entry name" value="Peptidase_M16_C"/>
</dbReference>
<evidence type="ECO:0000256" key="1">
    <source>
        <dbReference type="ARBA" id="ARBA00001947"/>
    </source>
</evidence>
<proteinExistence type="inferred from homology"/>
<evidence type="ECO:0000256" key="3">
    <source>
        <dbReference type="RuleBase" id="RU004447"/>
    </source>
</evidence>
<dbReference type="InterPro" id="IPR011765">
    <property type="entry name" value="Pept_M16_N"/>
</dbReference>
<comment type="cofactor">
    <cofactor evidence="1">
        <name>Zn(2+)</name>
        <dbReference type="ChEBI" id="CHEBI:29105"/>
    </cofactor>
</comment>
<dbReference type="STRING" id="351605.Gura_1907"/>
<evidence type="ECO:0000259" key="4">
    <source>
        <dbReference type="Pfam" id="PF00675"/>
    </source>
</evidence>
<protein>
    <submittedName>
        <fullName evidence="6">Peptidase M16 domain protein</fullName>
    </submittedName>
</protein>
<reference evidence="6 7" key="1">
    <citation type="submission" date="2007-05" db="EMBL/GenBank/DDBJ databases">
        <title>Complete sequence of Geobacter uraniireducens Rf4.</title>
        <authorList>
            <consortium name="US DOE Joint Genome Institute"/>
            <person name="Copeland A."/>
            <person name="Lucas S."/>
            <person name="Lapidus A."/>
            <person name="Barry K."/>
            <person name="Detter J.C."/>
            <person name="Glavina del Rio T."/>
            <person name="Hammon N."/>
            <person name="Israni S."/>
            <person name="Dalin E."/>
            <person name="Tice H."/>
            <person name="Pitluck S."/>
            <person name="Chertkov O."/>
            <person name="Brettin T."/>
            <person name="Bruce D."/>
            <person name="Han C."/>
            <person name="Schmutz J."/>
            <person name="Larimer F."/>
            <person name="Land M."/>
            <person name="Hauser L."/>
            <person name="Kyrpides N."/>
            <person name="Mikhailova N."/>
            <person name="Shelobolina E."/>
            <person name="Aklujkar M."/>
            <person name="Lovley D."/>
            <person name="Richardson P."/>
        </authorList>
    </citation>
    <scope>NUCLEOTIDE SEQUENCE [LARGE SCALE GENOMIC DNA]</scope>
    <source>
        <strain evidence="6 7">Rf4</strain>
    </source>
</reference>
<dbReference type="InterPro" id="IPR050361">
    <property type="entry name" value="MPP/UQCRC_Complex"/>
</dbReference>
<dbReference type="Gene3D" id="3.30.830.10">
    <property type="entry name" value="Metalloenzyme, LuxS/M16 peptidase-like"/>
    <property type="match status" value="2"/>
</dbReference>
<organism evidence="6 7">
    <name type="scientific">Geotalea uraniireducens (strain Rf4)</name>
    <name type="common">Geobacter uraniireducens</name>
    <dbReference type="NCBI Taxonomy" id="351605"/>
    <lineage>
        <taxon>Bacteria</taxon>
        <taxon>Pseudomonadati</taxon>
        <taxon>Thermodesulfobacteriota</taxon>
        <taxon>Desulfuromonadia</taxon>
        <taxon>Geobacterales</taxon>
        <taxon>Geobacteraceae</taxon>
        <taxon>Geotalea</taxon>
    </lineage>
</organism>
<evidence type="ECO:0000313" key="6">
    <source>
        <dbReference type="EMBL" id="ABQ26097.1"/>
    </source>
</evidence>
<dbReference type="Pfam" id="PF05193">
    <property type="entry name" value="Peptidase_M16_C"/>
    <property type="match status" value="1"/>
</dbReference>
<dbReference type="HOGENOM" id="CLU_009902_3_3_7"/>
<dbReference type="AlphaFoldDB" id="A5GF92"/>
<accession>A5GF92</accession>
<dbReference type="GO" id="GO:0046872">
    <property type="term" value="F:metal ion binding"/>
    <property type="evidence" value="ECO:0007669"/>
    <property type="project" value="InterPro"/>
</dbReference>
<dbReference type="Proteomes" id="UP000006695">
    <property type="component" value="Chromosome"/>
</dbReference>
<feature type="domain" description="Peptidase M16 N-terminal" evidence="4">
    <location>
        <begin position="12"/>
        <end position="159"/>
    </location>
</feature>
<dbReference type="FunFam" id="3.30.830.10:FF:000008">
    <property type="entry name" value="Mitochondrial-processing peptidase subunit beta"/>
    <property type="match status" value="1"/>
</dbReference>
<dbReference type="InterPro" id="IPR011249">
    <property type="entry name" value="Metalloenz_LuxS/M16"/>
</dbReference>
<evidence type="ECO:0000259" key="5">
    <source>
        <dbReference type="Pfam" id="PF05193"/>
    </source>
</evidence>
<dbReference type="KEGG" id="gur:Gura_1907"/>